<evidence type="ECO:0000259" key="3">
    <source>
        <dbReference type="Pfam" id="PF19305"/>
    </source>
</evidence>
<dbReference type="PANTHER" id="PTHR16943:SF8">
    <property type="entry name" value="2-METHYLCITRATE DEHYDRATASE"/>
    <property type="match status" value="1"/>
</dbReference>
<dbReference type="Gene3D" id="1.10.4100.10">
    <property type="entry name" value="2-methylcitrate dehydratase PrpD"/>
    <property type="match status" value="1"/>
</dbReference>
<keyword evidence="5" id="KW-1185">Reference proteome</keyword>
<reference evidence="4 5" key="1">
    <citation type="submission" date="2020-08" db="EMBL/GenBank/DDBJ databases">
        <title>Genome public.</title>
        <authorList>
            <person name="Liu C."/>
            <person name="Sun Q."/>
        </authorList>
    </citation>
    <scope>NUCLEOTIDE SEQUENCE [LARGE SCALE GENOMIC DNA]</scope>
    <source>
        <strain evidence="4 5">NSJ-34</strain>
    </source>
</reference>
<protein>
    <submittedName>
        <fullName evidence="4">MmgE/PrpD family protein</fullName>
    </submittedName>
</protein>
<dbReference type="EMBL" id="JACOOU010000008">
    <property type="protein sequence ID" value="MBC5673917.1"/>
    <property type="molecule type" value="Genomic_DNA"/>
</dbReference>
<comment type="caution">
    <text evidence="4">The sequence shown here is derived from an EMBL/GenBank/DDBJ whole genome shotgun (WGS) entry which is preliminary data.</text>
</comment>
<proteinExistence type="inferred from homology"/>
<dbReference type="SUPFAM" id="SSF103378">
    <property type="entry name" value="2-methylcitrate dehydratase PrpD"/>
    <property type="match status" value="1"/>
</dbReference>
<feature type="domain" description="MmgE/PrpD C-terminal" evidence="3">
    <location>
        <begin position="271"/>
        <end position="421"/>
    </location>
</feature>
<evidence type="ECO:0000256" key="1">
    <source>
        <dbReference type="ARBA" id="ARBA00006174"/>
    </source>
</evidence>
<name>A0ABR7FFC6_9FIRM</name>
<dbReference type="RefSeq" id="WP_103732971.1">
    <property type="nucleotide sequence ID" value="NZ_JACOOU010000008.1"/>
</dbReference>
<comment type="similarity">
    <text evidence="1">Belongs to the PrpD family.</text>
</comment>
<organism evidence="4 5">
    <name type="scientific">Blautia celeris</name>
    <dbReference type="NCBI Taxonomy" id="2763026"/>
    <lineage>
        <taxon>Bacteria</taxon>
        <taxon>Bacillati</taxon>
        <taxon>Bacillota</taxon>
        <taxon>Clostridia</taxon>
        <taxon>Lachnospirales</taxon>
        <taxon>Lachnospiraceae</taxon>
        <taxon>Blautia</taxon>
    </lineage>
</organism>
<sequence length="453" mass="49385">MNILTLFGERIAEFAVTVPSKGHKRFYIDAFLNIYGCLLGGIKKNIIDVLAGFYNQDAGGTGRYHPIGRRERMSIASCVAVDALSMADLAYDDIQYGTTLHPAGPVAAAILGLARRMPISGIQAIQAFQVGMEVECRMAVCMLGEKAGAEKGWFPTGITGGIGAASACGYLFGFNKEQMQTAQALAAVRACGNRGTHGSNAAMLVHAIAAESGYTAAALTANGFNCSPSALTGENGLIRQLAHTPNVEEALAGLGEVYVCESTSCKPYQYGFIAFAVIDCCEQLNRIIRECGRQPAKLTAFVSPDVYLLGREPDPQVVEAAAVSLKYLIQMAVLTPEYIYRELGTHFYPREYANGGLEVELVQDLQMTDEQARLYIEFTDTSTCEVFCSEAPGSPKNPMSTQMVKEKFLRLAMSRLEERDAVRLMTRLENIDEENTIKFLIQKWSSGKFDHHI</sequence>
<dbReference type="InterPro" id="IPR005656">
    <property type="entry name" value="MmgE_PrpD"/>
</dbReference>
<dbReference type="InterPro" id="IPR036148">
    <property type="entry name" value="MmgE/PrpD_sf"/>
</dbReference>
<dbReference type="InterPro" id="IPR045337">
    <property type="entry name" value="MmgE_PrpD_C"/>
</dbReference>
<dbReference type="Proteomes" id="UP000654573">
    <property type="component" value="Unassembled WGS sequence"/>
</dbReference>
<dbReference type="InterPro" id="IPR045336">
    <property type="entry name" value="MmgE_PrpD_N"/>
</dbReference>
<dbReference type="InterPro" id="IPR042188">
    <property type="entry name" value="MmgE/PrpD_sf_2"/>
</dbReference>
<evidence type="ECO:0000313" key="4">
    <source>
        <dbReference type="EMBL" id="MBC5673917.1"/>
    </source>
</evidence>
<dbReference type="Pfam" id="PF19305">
    <property type="entry name" value="MmgE_PrpD_C"/>
    <property type="match status" value="1"/>
</dbReference>
<accession>A0ABR7FFC6</accession>
<feature type="domain" description="MmgE/PrpD N-terminal" evidence="2">
    <location>
        <begin position="27"/>
        <end position="248"/>
    </location>
</feature>
<dbReference type="PANTHER" id="PTHR16943">
    <property type="entry name" value="2-METHYLCITRATE DEHYDRATASE-RELATED"/>
    <property type="match status" value="1"/>
</dbReference>
<dbReference type="Pfam" id="PF03972">
    <property type="entry name" value="MmgE_PrpD_N"/>
    <property type="match status" value="1"/>
</dbReference>
<evidence type="ECO:0000259" key="2">
    <source>
        <dbReference type="Pfam" id="PF03972"/>
    </source>
</evidence>
<dbReference type="Gene3D" id="3.30.1330.120">
    <property type="entry name" value="2-methylcitrate dehydratase PrpD"/>
    <property type="match status" value="1"/>
</dbReference>
<evidence type="ECO:0000313" key="5">
    <source>
        <dbReference type="Proteomes" id="UP000654573"/>
    </source>
</evidence>
<gene>
    <name evidence="4" type="ORF">H8S76_16840</name>
</gene>
<dbReference type="InterPro" id="IPR042183">
    <property type="entry name" value="MmgE/PrpD_sf_1"/>
</dbReference>